<dbReference type="InterPro" id="IPR050486">
    <property type="entry name" value="Mannose-1P_guanyltransferase"/>
</dbReference>
<reference evidence="2 3" key="1">
    <citation type="submission" date="2018-05" db="EMBL/GenBank/DDBJ databases">
        <title>Micromonosporas from Atacama Desert.</title>
        <authorList>
            <person name="Carro L."/>
            <person name="Golinska P."/>
            <person name="Klenk H.-P."/>
            <person name="Goodfellow M."/>
        </authorList>
    </citation>
    <scope>NUCLEOTIDE SEQUENCE [LARGE SCALE GENOMIC DNA]</scope>
    <source>
        <strain evidence="2 3">4G51</strain>
    </source>
</reference>
<accession>A0A317DER6</accession>
<dbReference type="InterPro" id="IPR029044">
    <property type="entry name" value="Nucleotide-diphossugar_trans"/>
</dbReference>
<sequence length="242" mass="26931">MHVVIMAGGMGTRLRPYTTALPKPLVPIGNSYAILEIVLHQLVACGFTHATLAINHLGSLIRAFVGDGSRFGLRVDYIEEHVPLSTVGPLFHLRDRLPEHFLVMNGDILTDLDYAELLNTHARSGAPLTVATFHRTVKIDFGVLEVLDDRVVEFSEKPTLDYRVSMGVYGLSAKTIASYPVGQPFGFDQLMLDLIDQGRYPADYPFDGYWLDVGRPEDYDEANRSFESLRSVLLPPSVREAI</sequence>
<name>A0A317DER6_9ACTN</name>
<dbReference type="Pfam" id="PF00483">
    <property type="entry name" value="NTP_transferase"/>
    <property type="match status" value="1"/>
</dbReference>
<dbReference type="Gene3D" id="3.90.550.10">
    <property type="entry name" value="Spore Coat Polysaccharide Biosynthesis Protein SpsA, Chain A"/>
    <property type="match status" value="1"/>
</dbReference>
<organism evidence="2 3">
    <name type="scientific">Micromonospora sicca</name>
    <dbReference type="NCBI Taxonomy" id="2202420"/>
    <lineage>
        <taxon>Bacteria</taxon>
        <taxon>Bacillati</taxon>
        <taxon>Actinomycetota</taxon>
        <taxon>Actinomycetes</taxon>
        <taxon>Micromonosporales</taxon>
        <taxon>Micromonosporaceae</taxon>
        <taxon>Micromonospora</taxon>
    </lineage>
</organism>
<evidence type="ECO:0000259" key="1">
    <source>
        <dbReference type="Pfam" id="PF00483"/>
    </source>
</evidence>
<feature type="domain" description="Nucleotidyl transferase" evidence="1">
    <location>
        <begin position="3"/>
        <end position="226"/>
    </location>
</feature>
<dbReference type="SUPFAM" id="SSF53448">
    <property type="entry name" value="Nucleotide-diphospho-sugar transferases"/>
    <property type="match status" value="1"/>
</dbReference>
<dbReference type="OrthoDB" id="9803871at2"/>
<proteinExistence type="predicted"/>
<dbReference type="InterPro" id="IPR005835">
    <property type="entry name" value="NTP_transferase_dom"/>
</dbReference>
<dbReference type="PANTHER" id="PTHR22572">
    <property type="entry name" value="SUGAR-1-PHOSPHATE GUANYL TRANSFERASE"/>
    <property type="match status" value="1"/>
</dbReference>
<evidence type="ECO:0000313" key="3">
    <source>
        <dbReference type="Proteomes" id="UP000246050"/>
    </source>
</evidence>
<comment type="caution">
    <text evidence="2">The sequence shown here is derived from an EMBL/GenBank/DDBJ whole genome shotgun (WGS) entry which is preliminary data.</text>
</comment>
<dbReference type="EMBL" id="QGKS01000269">
    <property type="protein sequence ID" value="PWR13248.1"/>
    <property type="molecule type" value="Genomic_DNA"/>
</dbReference>
<evidence type="ECO:0000313" key="2">
    <source>
        <dbReference type="EMBL" id="PWR13248.1"/>
    </source>
</evidence>
<dbReference type="AlphaFoldDB" id="A0A317DER6"/>
<gene>
    <name evidence="2" type="ORF">DKT69_21470</name>
</gene>
<protein>
    <submittedName>
        <fullName evidence="2">Nucleoside-diphosphate-sugar pyrophosphorylase</fullName>
    </submittedName>
</protein>
<dbReference type="Proteomes" id="UP000246050">
    <property type="component" value="Unassembled WGS sequence"/>
</dbReference>